<keyword evidence="1" id="KW-0227">DNA damage</keyword>
<dbReference type="Proteomes" id="UP000250028">
    <property type="component" value="Unassembled WGS sequence"/>
</dbReference>
<protein>
    <submittedName>
        <fullName evidence="3">Predicted ATPase</fullName>
    </submittedName>
</protein>
<dbReference type="InterPro" id="IPR027417">
    <property type="entry name" value="P-loop_NTPase"/>
</dbReference>
<organism evidence="3 4">
    <name type="scientific">Branchiibius hedensis</name>
    <dbReference type="NCBI Taxonomy" id="672460"/>
    <lineage>
        <taxon>Bacteria</taxon>
        <taxon>Bacillati</taxon>
        <taxon>Actinomycetota</taxon>
        <taxon>Actinomycetes</taxon>
        <taxon>Micrococcales</taxon>
        <taxon>Dermacoccaceae</taxon>
        <taxon>Branchiibius</taxon>
    </lineage>
</organism>
<dbReference type="PANTHER" id="PTHR32182:SF25">
    <property type="entry name" value="SLR1056 PROTEIN"/>
    <property type="match status" value="1"/>
</dbReference>
<reference evidence="4" key="1">
    <citation type="submission" date="2016-10" db="EMBL/GenBank/DDBJ databases">
        <authorList>
            <person name="Varghese N."/>
            <person name="Submissions S."/>
        </authorList>
    </citation>
    <scope>NUCLEOTIDE SEQUENCE [LARGE SCALE GENOMIC DNA]</scope>
    <source>
        <strain evidence="4">DSM 22951</strain>
    </source>
</reference>
<dbReference type="OrthoDB" id="104167at2"/>
<keyword evidence="4" id="KW-1185">Reference proteome</keyword>
<dbReference type="InterPro" id="IPR014555">
    <property type="entry name" value="RecF-like"/>
</dbReference>
<dbReference type="GO" id="GO:0009432">
    <property type="term" value="P:SOS response"/>
    <property type="evidence" value="ECO:0007669"/>
    <property type="project" value="UniProtKB-KW"/>
</dbReference>
<dbReference type="GO" id="GO:0016887">
    <property type="term" value="F:ATP hydrolysis activity"/>
    <property type="evidence" value="ECO:0007669"/>
    <property type="project" value="InterPro"/>
</dbReference>
<dbReference type="SUPFAM" id="SSF52540">
    <property type="entry name" value="P-loop containing nucleoside triphosphate hydrolases"/>
    <property type="match status" value="1"/>
</dbReference>
<dbReference type="FunFam" id="3.40.50.300:FF:002708">
    <property type="entry name" value="FeS assembly ATPase SufC"/>
    <property type="match status" value="1"/>
</dbReference>
<dbReference type="RefSeq" id="WP_109685386.1">
    <property type="nucleotide sequence ID" value="NZ_QGDN01000001.1"/>
</dbReference>
<proteinExistence type="predicted"/>
<name>A0A2Y8ZTP6_9MICO</name>
<dbReference type="AlphaFoldDB" id="A0A2Y8ZTP6"/>
<dbReference type="GO" id="GO:0005524">
    <property type="term" value="F:ATP binding"/>
    <property type="evidence" value="ECO:0007669"/>
    <property type="project" value="InterPro"/>
</dbReference>
<dbReference type="Pfam" id="PF13304">
    <property type="entry name" value="AAA_21"/>
    <property type="match status" value="1"/>
</dbReference>
<feature type="domain" description="ATPase AAA-type core" evidence="2">
    <location>
        <begin position="23"/>
        <end position="354"/>
    </location>
</feature>
<gene>
    <name evidence="3" type="ORF">SAMN04489750_1963</name>
</gene>
<dbReference type="Gene3D" id="3.40.50.300">
    <property type="entry name" value="P-loop containing nucleotide triphosphate hydrolases"/>
    <property type="match status" value="2"/>
</dbReference>
<evidence type="ECO:0000259" key="2">
    <source>
        <dbReference type="Pfam" id="PF13304"/>
    </source>
</evidence>
<evidence type="ECO:0000256" key="1">
    <source>
        <dbReference type="ARBA" id="ARBA00023236"/>
    </source>
</evidence>
<dbReference type="PIRSF" id="PIRSF029347">
    <property type="entry name" value="RecF"/>
    <property type="match status" value="1"/>
</dbReference>
<evidence type="ECO:0000313" key="3">
    <source>
        <dbReference type="EMBL" id="SSA34638.1"/>
    </source>
</evidence>
<keyword evidence="1" id="KW-0742">SOS response</keyword>
<sequence length="405" mass="43712">MLRTLAIRGYRSLRDVTVPLSGLTVITGPNGSGKSSLYRAVRLLADVGSGRLIGSLAREGGLGSALWAGPAELRSARSSGVTQGVLRKGPISLLVGFGSDDFGYLMDLGLPPQSPEARLAPQPSLFLRDPEIKREVVFAGTAMRRANVLARRSWGLVEVADADLDGSAGWQRLSDKLAPYRSMLTEYADPSRAAELVAVREQLRSWRFYDGFRADVDAPARHPMVGTRTPVLADDGRDLAAALQTIIEDGRRQLDETIDDAFPGSSIEIVENDGLFDIALQQPGMLRTMRAAELSDGTLRYLLWVAALLSPAPPPLLVINEPEASLHPSLLEPLARLITATATRSQVIVVTHSSAMTAALEAVPVLEWDGEQPLLLPLNRDTGETVVEGLGALTTPEWQWGSRRS</sequence>
<dbReference type="GO" id="GO:0006302">
    <property type="term" value="P:double-strand break repair"/>
    <property type="evidence" value="ECO:0007669"/>
    <property type="project" value="TreeGrafter"/>
</dbReference>
<accession>A0A2Y8ZTP6</accession>
<dbReference type="GO" id="GO:0000731">
    <property type="term" value="P:DNA synthesis involved in DNA repair"/>
    <property type="evidence" value="ECO:0007669"/>
    <property type="project" value="TreeGrafter"/>
</dbReference>
<evidence type="ECO:0000313" key="4">
    <source>
        <dbReference type="Proteomes" id="UP000250028"/>
    </source>
</evidence>
<dbReference type="PANTHER" id="PTHR32182">
    <property type="entry name" value="DNA REPLICATION AND REPAIR PROTEIN RECF"/>
    <property type="match status" value="1"/>
</dbReference>
<dbReference type="EMBL" id="UESZ01000001">
    <property type="protein sequence ID" value="SSA34638.1"/>
    <property type="molecule type" value="Genomic_DNA"/>
</dbReference>
<dbReference type="InterPro" id="IPR003959">
    <property type="entry name" value="ATPase_AAA_core"/>
</dbReference>